<evidence type="ECO:0000256" key="1">
    <source>
        <dbReference type="ARBA" id="ARBA00004123"/>
    </source>
</evidence>
<keyword evidence="8" id="KW-0678">Repressor</keyword>
<comment type="subcellular location">
    <subcellularLocation>
        <location evidence="1 8">Nucleus</location>
    </subcellularLocation>
</comment>
<dbReference type="InterPro" id="IPR031120">
    <property type="entry name" value="HIR1-like"/>
</dbReference>
<comment type="similarity">
    <text evidence="2 8">Belongs to the WD repeat HIR1 family.</text>
</comment>
<dbReference type="Pfam" id="PF24105">
    <property type="entry name" value="Beta-prop_CAF1B_HIR1"/>
    <property type="match status" value="1"/>
</dbReference>
<feature type="region of interest" description="Disordered" evidence="10">
    <location>
        <begin position="127"/>
        <end position="154"/>
    </location>
</feature>
<dbReference type="Proteomes" id="UP000243200">
    <property type="component" value="Unassembled WGS sequence"/>
</dbReference>
<dbReference type="InterPro" id="IPR001680">
    <property type="entry name" value="WD40_rpt"/>
</dbReference>
<reference evidence="12 13" key="1">
    <citation type="submission" date="2016-06" db="EMBL/GenBank/DDBJ databases">
        <authorList>
            <consortium name="Pathogen Informatics"/>
        </authorList>
    </citation>
    <scope>NUCLEOTIDE SEQUENCE [LARGE SCALE GENOMIC DNA]</scope>
</reference>
<evidence type="ECO:0000256" key="8">
    <source>
        <dbReference type="RuleBase" id="RU364014"/>
    </source>
</evidence>
<keyword evidence="6 8" id="KW-0539">Nucleus</keyword>
<dbReference type="GO" id="GO:0005634">
    <property type="term" value="C:nucleus"/>
    <property type="evidence" value="ECO:0007669"/>
    <property type="project" value="UniProtKB-SubCell"/>
</dbReference>
<feature type="repeat" description="WD" evidence="7">
    <location>
        <begin position="301"/>
        <end position="333"/>
    </location>
</feature>
<feature type="coiled-coil region" evidence="9">
    <location>
        <begin position="384"/>
        <end position="457"/>
    </location>
</feature>
<keyword evidence="5 8" id="KW-0156">Chromatin regulator</keyword>
<proteinExistence type="inferred from homology"/>
<evidence type="ECO:0000256" key="4">
    <source>
        <dbReference type="ARBA" id="ARBA00022737"/>
    </source>
</evidence>
<organism evidence="12 13">
    <name type="scientific">Plasmodium ovale</name>
    <name type="common">malaria parasite P. ovale</name>
    <dbReference type="NCBI Taxonomy" id="36330"/>
    <lineage>
        <taxon>Eukaryota</taxon>
        <taxon>Sar</taxon>
        <taxon>Alveolata</taxon>
        <taxon>Apicomplexa</taxon>
        <taxon>Aconoidasida</taxon>
        <taxon>Haemosporida</taxon>
        <taxon>Plasmodiidae</taxon>
        <taxon>Plasmodium</taxon>
        <taxon>Plasmodium (Plasmodium)</taxon>
    </lineage>
</organism>
<keyword evidence="4 8" id="KW-0677">Repeat</keyword>
<dbReference type="GO" id="GO:0006338">
    <property type="term" value="P:chromatin remodeling"/>
    <property type="evidence" value="ECO:0007669"/>
    <property type="project" value="TreeGrafter"/>
</dbReference>
<dbReference type="PROSITE" id="PS50294">
    <property type="entry name" value="WD_REPEATS_REGION"/>
    <property type="match status" value="2"/>
</dbReference>
<keyword evidence="8" id="KW-0804">Transcription</keyword>
<gene>
    <name evidence="12" type="primary">CAF1</name>
    <name evidence="12" type="ORF">POWCR01_000215700</name>
</gene>
<dbReference type="Gene3D" id="2.130.10.10">
    <property type="entry name" value="YVTN repeat-like/Quinoprotein amine dehydrogenase"/>
    <property type="match status" value="2"/>
</dbReference>
<keyword evidence="8" id="KW-0805">Transcription regulation</keyword>
<evidence type="ECO:0000259" key="11">
    <source>
        <dbReference type="Pfam" id="PF24105"/>
    </source>
</evidence>
<dbReference type="InterPro" id="IPR055410">
    <property type="entry name" value="Beta-prop_CAF1B_HIR1"/>
</dbReference>
<sequence>MPQVYLPQILWHSKDNKRSDRIYSIDIQPYPNFYSVKKLSRKYELFKKFLKDKENKYGTNHFQQNEERSTNSTPTPTPTPTNDKQKSSLKSDKDINCFTSNYAKNDDCANVIKCDDSLDHPNVRNLMKDKNKDNENNLENKCTVNNTPKKSNILTTSKDEGRKKAIKFNIATCGADEFVHLWRIYVKDDLTVKCLSRFIGHNGEINCVRFNKNGRYLASGGEDKFVYVWEKSKKPKNIPLGYDISFLDYKEWWNIVGSFRCSGVINSIIWSNNDTLYIGNEDNNINIIEFVKNANCKVKVLEGHAGIIQGISLDINNEILASLSADQTLKIWKKKIDGKTWKLENSIKNVKTDQLEKRSTTYITYDEYEYNEKHTDKYEQNISKKEERKEYHDANNDILDLNENKDMIENQRDKEKKHYIMGEKLQVEDEEDEKNICTRKQEEIGEEEQEEEEEEKRMKRCLFSSEEMLPSFFRRIDFSPNGEFLIAPSGIQFEQVEKINEKNNKLEENIKTNYQIKAYSCFYIYHKNLFIKYNIPFFTVFSQTSHFLVAKFNYNIFRLRTQQNILKKCYKHLLNTDFDMENEQSESNKKRKTFDESFFRNELKNHDNLLKLSYEKTLLFNDNELQDDVSEDISSTISDMDVHFDYDKESMKDSTWDCSLSNNPDKAGEAKKGKSECEEEEGEEEEDDEEEEEEEEEEKEEQEEDADVEEEDTDAEEEDTDAEEEDTDAEEEDADSKEQGADTEDQQNAQNGEESGAHVAADNERENAKELKSHQHEEKSNSTKDNENSYNEEKTNDPDAICETKDKKEERFVYALGTFDGSVYFYDSEILDMPIGIVKNIHLCPITDISWNNLGNICACSSSDGYVSFYYFHQNELGDIKSYKNYYFDKKCNDLTFNEEYFENTFYDEVDFLNRDEANDYTSSEDECDEVNLPSNKEETKVRRFNLIVGNAATYVLEQNTKK</sequence>
<evidence type="ECO:0000256" key="2">
    <source>
        <dbReference type="ARBA" id="ARBA00007306"/>
    </source>
</evidence>
<feature type="region of interest" description="Disordered" evidence="10">
    <location>
        <begin position="652"/>
        <end position="802"/>
    </location>
</feature>
<evidence type="ECO:0000256" key="6">
    <source>
        <dbReference type="ARBA" id="ARBA00023242"/>
    </source>
</evidence>
<protein>
    <recommendedName>
        <fullName evidence="8">Protein HIRA</fullName>
    </recommendedName>
</protein>
<evidence type="ECO:0000256" key="10">
    <source>
        <dbReference type="SAM" id="MobiDB-lite"/>
    </source>
</evidence>
<dbReference type="SUPFAM" id="SSF50978">
    <property type="entry name" value="WD40 repeat-like"/>
    <property type="match status" value="1"/>
</dbReference>
<dbReference type="GO" id="GO:0031491">
    <property type="term" value="F:nucleosome binding"/>
    <property type="evidence" value="ECO:0007669"/>
    <property type="project" value="TreeGrafter"/>
</dbReference>
<dbReference type="InterPro" id="IPR036322">
    <property type="entry name" value="WD40_repeat_dom_sf"/>
</dbReference>
<evidence type="ECO:0000313" key="13">
    <source>
        <dbReference type="Proteomes" id="UP000243200"/>
    </source>
</evidence>
<dbReference type="GO" id="GO:0006351">
    <property type="term" value="P:DNA-templated transcription"/>
    <property type="evidence" value="ECO:0007669"/>
    <property type="project" value="InterPro"/>
</dbReference>
<dbReference type="PANTHER" id="PTHR13831:SF0">
    <property type="entry name" value="PROTEIN HIRA"/>
    <property type="match status" value="1"/>
</dbReference>
<dbReference type="VEuPathDB" id="PlasmoDB:POWCR01_000215700"/>
<feature type="repeat" description="WD" evidence="7">
    <location>
        <begin position="198"/>
        <end position="230"/>
    </location>
</feature>
<evidence type="ECO:0000256" key="9">
    <source>
        <dbReference type="SAM" id="Coils"/>
    </source>
</evidence>
<dbReference type="GO" id="GO:0000417">
    <property type="term" value="C:HIR complex"/>
    <property type="evidence" value="ECO:0007669"/>
    <property type="project" value="TreeGrafter"/>
</dbReference>
<feature type="compositionally biased region" description="Polar residues" evidence="10">
    <location>
        <begin position="142"/>
        <end position="154"/>
    </location>
</feature>
<comment type="function">
    <text evidence="8">Required for replication-independent chromatin assembly and for the periodic repression of histone gene transcription during the cell cycle.</text>
</comment>
<dbReference type="GO" id="GO:0000785">
    <property type="term" value="C:chromatin"/>
    <property type="evidence" value="ECO:0007669"/>
    <property type="project" value="TreeGrafter"/>
</dbReference>
<feature type="compositionally biased region" description="Basic and acidic residues" evidence="10">
    <location>
        <begin position="666"/>
        <end position="676"/>
    </location>
</feature>
<evidence type="ECO:0000256" key="5">
    <source>
        <dbReference type="ARBA" id="ARBA00022853"/>
    </source>
</evidence>
<accession>A0A1C3KKE2</accession>
<dbReference type="PANTHER" id="PTHR13831">
    <property type="entry name" value="MEMBER OF THE HIR1 FAMILY OF WD-REPEAT PROTEINS"/>
    <property type="match status" value="1"/>
</dbReference>
<keyword evidence="3 7" id="KW-0853">WD repeat</keyword>
<dbReference type="EMBL" id="FLRJ01000704">
    <property type="protein sequence ID" value="SBT74423.1"/>
    <property type="molecule type" value="Genomic_DNA"/>
</dbReference>
<evidence type="ECO:0000256" key="7">
    <source>
        <dbReference type="PROSITE-ProRule" id="PRU00221"/>
    </source>
</evidence>
<keyword evidence="9" id="KW-0175">Coiled coil</keyword>
<dbReference type="AlphaFoldDB" id="A0A1C3KKE2"/>
<dbReference type="VEuPathDB" id="PlasmoDB:PocGH01_10040700"/>
<evidence type="ECO:0000313" key="12">
    <source>
        <dbReference type="EMBL" id="SBT74423.1"/>
    </source>
</evidence>
<name>A0A1C3KKE2_PLAOA</name>
<dbReference type="InterPro" id="IPR015943">
    <property type="entry name" value="WD40/YVTN_repeat-like_dom_sf"/>
</dbReference>
<evidence type="ECO:0000256" key="3">
    <source>
        <dbReference type="ARBA" id="ARBA00022574"/>
    </source>
</evidence>
<feature type="compositionally biased region" description="Basic and acidic residues" evidence="10">
    <location>
        <begin position="761"/>
        <end position="802"/>
    </location>
</feature>
<dbReference type="PROSITE" id="PS50082">
    <property type="entry name" value="WD_REPEATS_2"/>
    <property type="match status" value="2"/>
</dbReference>
<feature type="domain" description="CAF1B/HIR1 beta-propeller" evidence="11">
    <location>
        <begin position="163"/>
        <end position="366"/>
    </location>
</feature>
<feature type="compositionally biased region" description="Acidic residues" evidence="10">
    <location>
        <begin position="677"/>
        <end position="745"/>
    </location>
</feature>
<feature type="region of interest" description="Disordered" evidence="10">
    <location>
        <begin position="60"/>
        <end position="90"/>
    </location>
</feature>
<dbReference type="SMART" id="SM00320">
    <property type="entry name" value="WD40"/>
    <property type="match status" value="4"/>
</dbReference>
<dbReference type="OrthoDB" id="538223at2759"/>